<sequence>MNILMVTNTFTPHVGGVARSVQSYCDAFRQQGHRVLVIAPQFAGAPAEETDVLRFPAVEHFHGSDFSVPLPAPVGLQRTLDAFAPDIVHSHHPFLLGDTALRTAAQRHLPILFTHHTMYERYTHYLPLDSERVRRFVMELAVGYCNLCDAVVAPSTTLADCLRHRGVQRPVEVIPTGIDPEPFAAADGMAFRRAVGIPEDAFVVGYVGRLSAEKNLGFLAQAVARFLRKHHRARFLIAGEGACKQQIEGMFSEQGLRDRLHMLGVLDRSQLTAAYRALDVFVFASQSETQGMVLAEAMAAATPVVAVAASGVRDIVRDGFNGRLLPRENLGDFVGALQGVLELSAVERLELQQGALETSREFSMARSADRMLALYQRLLQHHGKASPEQSRWGAACHRLEEEWKILSNITRALGEALSAEAELQVRETSE</sequence>
<feature type="domain" description="Glycosyl transferase family 1" evidence="1">
    <location>
        <begin position="191"/>
        <end position="344"/>
    </location>
</feature>
<dbReference type="Pfam" id="PF00534">
    <property type="entry name" value="Glycos_transf_1"/>
    <property type="match status" value="1"/>
</dbReference>
<dbReference type="InterPro" id="IPR028098">
    <property type="entry name" value="Glyco_trans_4-like_N"/>
</dbReference>
<dbReference type="Proteomes" id="UP000182264">
    <property type="component" value="Chromosome"/>
</dbReference>
<dbReference type="Pfam" id="PF13439">
    <property type="entry name" value="Glyco_transf_4"/>
    <property type="match status" value="1"/>
</dbReference>
<dbReference type="RefSeq" id="WP_072288032.1">
    <property type="nucleotide sequence ID" value="NZ_CP015455.1"/>
</dbReference>
<dbReference type="KEGG" id="pace:A6070_14035"/>
<proteinExistence type="predicted"/>
<reference evidence="3 4" key="1">
    <citation type="journal article" date="2017" name="Genome Announc.">
        <title>Complete Genome Sequences of Two Acetylene-Fermenting Pelobacter acetylenicus Strains.</title>
        <authorList>
            <person name="Sutton J.M."/>
            <person name="Baesman S.M."/>
            <person name="Fierst J.L."/>
            <person name="Poret-Peterson A.T."/>
            <person name="Oremland R.S."/>
            <person name="Dunlap D.S."/>
            <person name="Akob D.M."/>
        </authorList>
    </citation>
    <scope>NUCLEOTIDE SEQUENCE [LARGE SCALE GENOMIC DNA]</scope>
    <source>
        <strain evidence="3 4">DSM 3247</strain>
    </source>
</reference>
<dbReference type="STRING" id="29542.A6070_14035"/>
<evidence type="ECO:0000259" key="1">
    <source>
        <dbReference type="Pfam" id="PF00534"/>
    </source>
</evidence>
<dbReference type="InterPro" id="IPR001296">
    <property type="entry name" value="Glyco_trans_1"/>
</dbReference>
<accession>A0A1L3GJY5</accession>
<keyword evidence="3" id="KW-0808">Transferase</keyword>
<gene>
    <name evidence="3" type="ORF">A7E75_05395</name>
</gene>
<dbReference type="Gene3D" id="3.40.50.2000">
    <property type="entry name" value="Glycogen Phosphorylase B"/>
    <property type="match status" value="2"/>
</dbReference>
<dbReference type="InterPro" id="IPR050194">
    <property type="entry name" value="Glycosyltransferase_grp1"/>
</dbReference>
<evidence type="ECO:0000313" key="3">
    <source>
        <dbReference type="EMBL" id="APG26200.1"/>
    </source>
</evidence>
<dbReference type="AlphaFoldDB" id="A0A1L3GJY5"/>
<organism evidence="3 4">
    <name type="scientific">Syntrophotalea acetylenica</name>
    <name type="common">Pelobacter acetylenicus</name>
    <dbReference type="NCBI Taxonomy" id="29542"/>
    <lineage>
        <taxon>Bacteria</taxon>
        <taxon>Pseudomonadati</taxon>
        <taxon>Thermodesulfobacteriota</taxon>
        <taxon>Desulfuromonadia</taxon>
        <taxon>Desulfuromonadales</taxon>
        <taxon>Syntrophotaleaceae</taxon>
        <taxon>Syntrophotalea</taxon>
    </lineage>
</organism>
<dbReference type="SUPFAM" id="SSF53756">
    <property type="entry name" value="UDP-Glycosyltransferase/glycogen phosphorylase"/>
    <property type="match status" value="1"/>
</dbReference>
<dbReference type="PANTHER" id="PTHR45947">
    <property type="entry name" value="SULFOQUINOVOSYL TRANSFERASE SQD2"/>
    <property type="match status" value="1"/>
</dbReference>
<evidence type="ECO:0000259" key="2">
    <source>
        <dbReference type="Pfam" id="PF13439"/>
    </source>
</evidence>
<keyword evidence="4" id="KW-1185">Reference proteome</keyword>
<dbReference type="GO" id="GO:0016757">
    <property type="term" value="F:glycosyltransferase activity"/>
    <property type="evidence" value="ECO:0007669"/>
    <property type="project" value="InterPro"/>
</dbReference>
<dbReference type="PANTHER" id="PTHR45947:SF3">
    <property type="entry name" value="SULFOQUINOVOSYL TRANSFERASE SQD2"/>
    <property type="match status" value="1"/>
</dbReference>
<dbReference type="EMBL" id="CP015518">
    <property type="protein sequence ID" value="APG26200.1"/>
    <property type="molecule type" value="Genomic_DNA"/>
</dbReference>
<name>A0A1L3GJY5_SYNAC</name>
<protein>
    <submittedName>
        <fullName evidence="3">Glycosyl transferase family 1</fullName>
    </submittedName>
</protein>
<dbReference type="OrthoDB" id="9802525at2"/>
<evidence type="ECO:0000313" key="4">
    <source>
        <dbReference type="Proteomes" id="UP000182264"/>
    </source>
</evidence>
<feature type="domain" description="Glycosyltransferase subfamily 4-like N-terminal" evidence="2">
    <location>
        <begin position="14"/>
        <end position="181"/>
    </location>
</feature>